<keyword evidence="3 6" id="KW-0812">Transmembrane</keyword>
<dbReference type="GO" id="GO:0015171">
    <property type="term" value="F:amino acid transmembrane transporter activity"/>
    <property type="evidence" value="ECO:0007669"/>
    <property type="project" value="TreeGrafter"/>
</dbReference>
<name>A0A4Q7NUQ1_9ACTN</name>
<evidence type="ECO:0000256" key="6">
    <source>
        <dbReference type="SAM" id="Phobius"/>
    </source>
</evidence>
<evidence type="ECO:0000313" key="7">
    <source>
        <dbReference type="EMBL" id="RZS90152.1"/>
    </source>
</evidence>
<dbReference type="EMBL" id="SGXD01000002">
    <property type="protein sequence ID" value="RZS90152.1"/>
    <property type="molecule type" value="Genomic_DNA"/>
</dbReference>
<evidence type="ECO:0000256" key="4">
    <source>
        <dbReference type="ARBA" id="ARBA00022989"/>
    </source>
</evidence>
<proteinExistence type="predicted"/>
<organism evidence="7 8">
    <name type="scientific">Motilibacter rhizosphaerae</name>
    <dbReference type="NCBI Taxonomy" id="598652"/>
    <lineage>
        <taxon>Bacteria</taxon>
        <taxon>Bacillati</taxon>
        <taxon>Actinomycetota</taxon>
        <taxon>Actinomycetes</taxon>
        <taxon>Motilibacterales</taxon>
        <taxon>Motilibacteraceae</taxon>
        <taxon>Motilibacter</taxon>
    </lineage>
</organism>
<sequence>MGDLLLGLALGLAAGVSPGPLLVLVVTSTLRGGVRAGAAVASAPLLSDVVVVAVAVTLADALPDWWFGALGSLGAVVVGWTALQTWREARYAVLPAPGAPSTARRDLVRAAGVNLASPHPWLSWLTALGPLTVAAWRSSPPSAVALVAGFYAGLVGAKLAVSLLAAGGRRRIGDAGYRRSLRAGALLLAAAAVALAVEFVPRLL</sequence>
<keyword evidence="8" id="KW-1185">Reference proteome</keyword>
<gene>
    <name evidence="7" type="ORF">EV189_1935</name>
</gene>
<keyword evidence="2" id="KW-1003">Cell membrane</keyword>
<dbReference type="RefSeq" id="WP_165400218.1">
    <property type="nucleotide sequence ID" value="NZ_SGXD01000002.1"/>
</dbReference>
<dbReference type="GO" id="GO:0005886">
    <property type="term" value="C:plasma membrane"/>
    <property type="evidence" value="ECO:0007669"/>
    <property type="project" value="UniProtKB-SubCell"/>
</dbReference>
<feature type="transmembrane region" description="Helical" evidence="6">
    <location>
        <begin position="180"/>
        <end position="200"/>
    </location>
</feature>
<dbReference type="Pfam" id="PF01810">
    <property type="entry name" value="LysE"/>
    <property type="match status" value="1"/>
</dbReference>
<accession>A0A4Q7NUQ1</accession>
<comment type="caution">
    <text evidence="7">The sequence shown here is derived from an EMBL/GenBank/DDBJ whole genome shotgun (WGS) entry which is preliminary data.</text>
</comment>
<protein>
    <submittedName>
        <fullName evidence="7">Threonine/homoserine/homoserine lactone efflux protein</fullName>
    </submittedName>
</protein>
<evidence type="ECO:0000256" key="5">
    <source>
        <dbReference type="ARBA" id="ARBA00023136"/>
    </source>
</evidence>
<feature type="transmembrane region" description="Helical" evidence="6">
    <location>
        <begin position="6"/>
        <end position="26"/>
    </location>
</feature>
<feature type="transmembrane region" description="Helical" evidence="6">
    <location>
        <begin position="38"/>
        <end position="59"/>
    </location>
</feature>
<dbReference type="Proteomes" id="UP000293638">
    <property type="component" value="Unassembled WGS sequence"/>
</dbReference>
<keyword evidence="4 6" id="KW-1133">Transmembrane helix</keyword>
<feature type="transmembrane region" description="Helical" evidence="6">
    <location>
        <begin position="65"/>
        <end position="83"/>
    </location>
</feature>
<dbReference type="AlphaFoldDB" id="A0A4Q7NUQ1"/>
<dbReference type="PANTHER" id="PTHR30086:SF20">
    <property type="entry name" value="ARGININE EXPORTER PROTEIN ARGO-RELATED"/>
    <property type="match status" value="1"/>
</dbReference>
<reference evidence="7 8" key="1">
    <citation type="submission" date="2019-02" db="EMBL/GenBank/DDBJ databases">
        <title>Genomic Encyclopedia of Type Strains, Phase IV (KMG-IV): sequencing the most valuable type-strain genomes for metagenomic binning, comparative biology and taxonomic classification.</title>
        <authorList>
            <person name="Goeker M."/>
        </authorList>
    </citation>
    <scope>NUCLEOTIDE SEQUENCE [LARGE SCALE GENOMIC DNA]</scope>
    <source>
        <strain evidence="7 8">DSM 45622</strain>
    </source>
</reference>
<comment type="subcellular location">
    <subcellularLocation>
        <location evidence="1">Cell membrane</location>
        <topology evidence="1">Multi-pass membrane protein</topology>
    </subcellularLocation>
</comment>
<dbReference type="PANTHER" id="PTHR30086">
    <property type="entry name" value="ARGININE EXPORTER PROTEIN ARGO"/>
    <property type="match status" value="1"/>
</dbReference>
<evidence type="ECO:0000256" key="1">
    <source>
        <dbReference type="ARBA" id="ARBA00004651"/>
    </source>
</evidence>
<feature type="transmembrane region" description="Helical" evidence="6">
    <location>
        <begin position="144"/>
        <end position="168"/>
    </location>
</feature>
<evidence type="ECO:0000313" key="8">
    <source>
        <dbReference type="Proteomes" id="UP000293638"/>
    </source>
</evidence>
<evidence type="ECO:0000256" key="2">
    <source>
        <dbReference type="ARBA" id="ARBA00022475"/>
    </source>
</evidence>
<feature type="transmembrane region" description="Helical" evidence="6">
    <location>
        <begin position="121"/>
        <end position="138"/>
    </location>
</feature>
<dbReference type="InterPro" id="IPR001123">
    <property type="entry name" value="LeuE-type"/>
</dbReference>
<keyword evidence="5 6" id="KW-0472">Membrane</keyword>
<evidence type="ECO:0000256" key="3">
    <source>
        <dbReference type="ARBA" id="ARBA00022692"/>
    </source>
</evidence>